<dbReference type="Proteomes" id="UP000708208">
    <property type="component" value="Unassembled WGS sequence"/>
</dbReference>
<keyword evidence="1" id="KW-0812">Transmembrane</keyword>
<feature type="transmembrane region" description="Helical" evidence="1">
    <location>
        <begin position="139"/>
        <end position="162"/>
    </location>
</feature>
<reference evidence="2" key="1">
    <citation type="submission" date="2021-06" db="EMBL/GenBank/DDBJ databases">
        <authorList>
            <person name="Hodson N. C."/>
            <person name="Mongue J. A."/>
            <person name="Jaron S. K."/>
        </authorList>
    </citation>
    <scope>NUCLEOTIDE SEQUENCE</scope>
</reference>
<protein>
    <submittedName>
        <fullName evidence="2">Uncharacterized protein</fullName>
    </submittedName>
</protein>
<gene>
    <name evidence="2" type="ORF">AFUS01_LOCUS38030</name>
</gene>
<feature type="transmembrane region" description="Helical" evidence="1">
    <location>
        <begin position="12"/>
        <end position="32"/>
    </location>
</feature>
<organism evidence="2 3">
    <name type="scientific">Allacma fusca</name>
    <dbReference type="NCBI Taxonomy" id="39272"/>
    <lineage>
        <taxon>Eukaryota</taxon>
        <taxon>Metazoa</taxon>
        <taxon>Ecdysozoa</taxon>
        <taxon>Arthropoda</taxon>
        <taxon>Hexapoda</taxon>
        <taxon>Collembola</taxon>
        <taxon>Symphypleona</taxon>
        <taxon>Sminthuridae</taxon>
        <taxon>Allacma</taxon>
    </lineage>
</organism>
<comment type="caution">
    <text evidence="2">The sequence shown here is derived from an EMBL/GenBank/DDBJ whole genome shotgun (WGS) entry which is preliminary data.</text>
</comment>
<dbReference type="AlphaFoldDB" id="A0A8J2LSU7"/>
<keyword evidence="3" id="KW-1185">Reference proteome</keyword>
<keyword evidence="1" id="KW-0472">Membrane</keyword>
<dbReference type="EMBL" id="CAJVCH010546075">
    <property type="protein sequence ID" value="CAG7828079.1"/>
    <property type="molecule type" value="Genomic_DNA"/>
</dbReference>
<keyword evidence="1" id="KW-1133">Transmembrane helix</keyword>
<feature type="transmembrane region" description="Helical" evidence="1">
    <location>
        <begin position="77"/>
        <end position="99"/>
    </location>
</feature>
<sequence>MLSIQLCCCKVKIWSIAIGVVGLVTNGMLLNWSVRFVTGLNSISREGFVAEWERFSSVANMTQTDIDSAWSFFNTIVYLPTLMTFVGVLMHIILIQGIILENPKLLLGWMIYGGNHIIVVFLLVLLATSKLILALGLKVIVVGIAIAYGAFIAAFIWIVGIYKRELDTSPFRYARSEEVVKLVL</sequence>
<evidence type="ECO:0000256" key="1">
    <source>
        <dbReference type="SAM" id="Phobius"/>
    </source>
</evidence>
<accession>A0A8J2LSU7</accession>
<evidence type="ECO:0000313" key="2">
    <source>
        <dbReference type="EMBL" id="CAG7828079.1"/>
    </source>
</evidence>
<evidence type="ECO:0000313" key="3">
    <source>
        <dbReference type="Proteomes" id="UP000708208"/>
    </source>
</evidence>
<proteinExistence type="predicted"/>
<name>A0A8J2LSU7_9HEXA</name>
<feature type="transmembrane region" description="Helical" evidence="1">
    <location>
        <begin position="106"/>
        <end position="127"/>
    </location>
</feature>